<evidence type="ECO:0000256" key="2">
    <source>
        <dbReference type="SAM" id="SignalP"/>
    </source>
</evidence>
<protein>
    <recommendedName>
        <fullName evidence="5">Conjugal transfer protein</fullName>
    </recommendedName>
</protein>
<feature type="compositionally biased region" description="Polar residues" evidence="1">
    <location>
        <begin position="85"/>
        <end position="99"/>
    </location>
</feature>
<keyword evidence="2" id="KW-0732">Signal</keyword>
<dbReference type="Proteomes" id="UP000509568">
    <property type="component" value="Chromosome"/>
</dbReference>
<feature type="chain" id="PRO_5028921960" description="Conjugal transfer protein" evidence="2">
    <location>
        <begin position="23"/>
        <end position="113"/>
    </location>
</feature>
<evidence type="ECO:0008006" key="5">
    <source>
        <dbReference type="Google" id="ProtNLM"/>
    </source>
</evidence>
<dbReference type="InterPro" id="IPR019110">
    <property type="entry name" value="Uncharacterised_RAQPRD"/>
</dbReference>
<evidence type="ECO:0000313" key="4">
    <source>
        <dbReference type="Proteomes" id="UP000509568"/>
    </source>
</evidence>
<gene>
    <name evidence="3" type="ORF">HWQ56_10460</name>
</gene>
<keyword evidence="4" id="KW-1185">Reference proteome</keyword>
<evidence type="ECO:0000256" key="1">
    <source>
        <dbReference type="SAM" id="MobiDB-lite"/>
    </source>
</evidence>
<feature type="signal peptide" evidence="2">
    <location>
        <begin position="1"/>
        <end position="22"/>
    </location>
</feature>
<name>A0A7D5D834_9PSED</name>
<dbReference type="EMBL" id="CP056030">
    <property type="protein sequence ID" value="QKZ04181.1"/>
    <property type="molecule type" value="Genomic_DNA"/>
</dbReference>
<dbReference type="KEGG" id="pez:HWQ56_10460"/>
<dbReference type="Pfam" id="PF09686">
    <property type="entry name" value="Plasmid_RAQPRD"/>
    <property type="match status" value="1"/>
</dbReference>
<dbReference type="NCBIfam" id="TIGR01690">
    <property type="entry name" value="ICE_RAQPRD"/>
    <property type="match status" value="1"/>
</dbReference>
<accession>A0A7D5D834</accession>
<proteinExistence type="predicted"/>
<evidence type="ECO:0000313" key="3">
    <source>
        <dbReference type="EMBL" id="QKZ04181.1"/>
    </source>
</evidence>
<dbReference type="AlphaFoldDB" id="A0A7D5D834"/>
<reference evidence="3 4" key="1">
    <citation type="submission" date="2020-06" db="EMBL/GenBank/DDBJ databases">
        <title>Pseudomonas eucalypticola sp. nov., an endophyte of Eucalyptus dunnii leaves with biocontrol ability of eucalyptus leaf blight.</title>
        <authorList>
            <person name="Liu Y."/>
            <person name="Song Z."/>
            <person name="Zeng H."/>
            <person name="Lu M."/>
            <person name="Wang X."/>
            <person name="Lian X."/>
            <person name="Zhang Q."/>
        </authorList>
    </citation>
    <scope>NUCLEOTIDE SEQUENCE [LARGE SCALE GENOMIC DNA]</scope>
    <source>
        <strain evidence="3 4">NP-1</strain>
    </source>
</reference>
<dbReference type="RefSeq" id="WP_176570399.1">
    <property type="nucleotide sequence ID" value="NZ_CP056030.1"/>
</dbReference>
<feature type="region of interest" description="Disordered" evidence="1">
    <location>
        <begin position="80"/>
        <end position="113"/>
    </location>
</feature>
<sequence length="113" mass="12280">MIFPLIPSLCFLAVLLPLPTLAQEGVEARDLGLIVNQLDAIAGLADRSKLTASAAGESRYRFDYGQLAQDLQRIRQGVNDYLTPSRAQPNELTQLSGSYRANEPAAGTSHEHD</sequence>
<organism evidence="3 4">
    <name type="scientific">Pseudomonas eucalypticola</name>
    <dbReference type="NCBI Taxonomy" id="2599595"/>
    <lineage>
        <taxon>Bacteria</taxon>
        <taxon>Pseudomonadati</taxon>
        <taxon>Pseudomonadota</taxon>
        <taxon>Gammaproteobacteria</taxon>
        <taxon>Pseudomonadales</taxon>
        <taxon>Pseudomonadaceae</taxon>
        <taxon>Pseudomonas</taxon>
    </lineage>
</organism>